<evidence type="ECO:0000256" key="1">
    <source>
        <dbReference type="ARBA" id="ARBA00004761"/>
    </source>
</evidence>
<dbReference type="Pfam" id="PF01081">
    <property type="entry name" value="Aldolase"/>
    <property type="match status" value="1"/>
</dbReference>
<evidence type="ECO:0000256" key="2">
    <source>
        <dbReference type="ARBA" id="ARBA00006906"/>
    </source>
</evidence>
<evidence type="ECO:0000313" key="7">
    <source>
        <dbReference type="EMBL" id="HGZ43438.1"/>
    </source>
</evidence>
<dbReference type="SUPFAM" id="SSF51569">
    <property type="entry name" value="Aldolase"/>
    <property type="match status" value="1"/>
</dbReference>
<comment type="caution">
    <text evidence="7">The sequence shown here is derived from an EMBL/GenBank/DDBJ whole genome shotgun (WGS) entry which is preliminary data.</text>
</comment>
<evidence type="ECO:0000256" key="6">
    <source>
        <dbReference type="SAM" id="MobiDB-lite"/>
    </source>
</evidence>
<evidence type="ECO:0000256" key="5">
    <source>
        <dbReference type="ARBA" id="ARBA00023277"/>
    </source>
</evidence>
<dbReference type="PANTHER" id="PTHR30246:SF1">
    <property type="entry name" value="2-DEHYDRO-3-DEOXY-6-PHOSPHOGALACTONATE ALDOLASE-RELATED"/>
    <property type="match status" value="1"/>
</dbReference>
<feature type="region of interest" description="Disordered" evidence="6">
    <location>
        <begin position="1"/>
        <end position="57"/>
    </location>
</feature>
<accession>A0A832I2W8</accession>
<proteinExistence type="inferred from homology"/>
<dbReference type="Gene3D" id="3.20.20.70">
    <property type="entry name" value="Aldolase class I"/>
    <property type="match status" value="1"/>
</dbReference>
<dbReference type="GO" id="GO:0016829">
    <property type="term" value="F:lyase activity"/>
    <property type="evidence" value="ECO:0007669"/>
    <property type="project" value="UniProtKB-KW"/>
</dbReference>
<protein>
    <submittedName>
        <fullName evidence="7">2-dehydro-3-deoxyphosphogluconate aldolase</fullName>
    </submittedName>
</protein>
<feature type="compositionally biased region" description="Low complexity" evidence="6">
    <location>
        <begin position="1"/>
        <end position="37"/>
    </location>
</feature>
<dbReference type="InterPro" id="IPR013785">
    <property type="entry name" value="Aldolase_TIM"/>
</dbReference>
<keyword evidence="4" id="KW-0456">Lyase</keyword>
<dbReference type="PANTHER" id="PTHR30246">
    <property type="entry name" value="2-KETO-3-DEOXY-6-PHOSPHOGLUCONATE ALDOLASE"/>
    <property type="match status" value="1"/>
</dbReference>
<keyword evidence="5" id="KW-0119">Carbohydrate metabolism</keyword>
<dbReference type="AlphaFoldDB" id="A0A832I2W8"/>
<evidence type="ECO:0000256" key="3">
    <source>
        <dbReference type="ARBA" id="ARBA00011233"/>
    </source>
</evidence>
<comment type="subunit">
    <text evidence="3">Homotrimer.</text>
</comment>
<sequence>MASRATSAAAATSARRAGRGRAVGMASAILPHGGRPGRSARGRRPAPPPRARNARAPCRAPHARLAFHPMHEPEAFVRLREERLLAVIRAATPEAALASARAVAKGGIGLLEVTFTVPDAPRVIAELARDPGVTVGCGTALTARQATDAIAAGARFVVAPNLSAGVAAVAREAGVMYCPGAYTTSEIIAARDAGAHVVKVYPVGVAGGPPYIQVIRDPLPDIPMLAAGGTNLDNVLPFLRAGCVGVGLGAALADPALAAAGHFAEITQRAIAFVQRVREARALGPAAGAAGRAPGAA</sequence>
<comment type="pathway">
    <text evidence="1">Carbohydrate acid metabolism.</text>
</comment>
<dbReference type="CDD" id="cd00452">
    <property type="entry name" value="KDPG_aldolase"/>
    <property type="match status" value="1"/>
</dbReference>
<gene>
    <name evidence="7" type="ORF">ENR23_08440</name>
</gene>
<comment type="similarity">
    <text evidence="2">Belongs to the KHG/KDPG aldolase family.</text>
</comment>
<name>A0A832I2W8_UNCEI</name>
<organism evidence="7">
    <name type="scientific">Eiseniibacteriota bacterium</name>
    <dbReference type="NCBI Taxonomy" id="2212470"/>
    <lineage>
        <taxon>Bacteria</taxon>
        <taxon>Candidatus Eiseniibacteriota</taxon>
    </lineage>
</organism>
<dbReference type="EMBL" id="DSQF01000018">
    <property type="protein sequence ID" value="HGZ43438.1"/>
    <property type="molecule type" value="Genomic_DNA"/>
</dbReference>
<reference evidence="7" key="1">
    <citation type="journal article" date="2020" name="mSystems">
        <title>Genome- and Community-Level Interaction Insights into Carbon Utilization and Element Cycling Functions of Hydrothermarchaeota in Hydrothermal Sediment.</title>
        <authorList>
            <person name="Zhou Z."/>
            <person name="Liu Y."/>
            <person name="Xu W."/>
            <person name="Pan J."/>
            <person name="Luo Z.H."/>
            <person name="Li M."/>
        </authorList>
    </citation>
    <scope>NUCLEOTIDE SEQUENCE [LARGE SCALE GENOMIC DNA]</scope>
    <source>
        <strain evidence="7">SpSt-381</strain>
    </source>
</reference>
<dbReference type="InterPro" id="IPR000887">
    <property type="entry name" value="Aldlse_KDPG_KHG"/>
</dbReference>
<evidence type="ECO:0000256" key="4">
    <source>
        <dbReference type="ARBA" id="ARBA00023239"/>
    </source>
</evidence>